<dbReference type="HOGENOM" id="CLU_2414879_0_0_1"/>
<reference evidence="3" key="1">
    <citation type="journal article" date="2013" name="Ind. Biotechnol.">
        <title>Comparative genomics analysis of Trichoderma reesei strains.</title>
        <authorList>
            <person name="Koike H."/>
            <person name="Aerts A."/>
            <person name="LaButti K."/>
            <person name="Grigoriev I.V."/>
            <person name="Baker S.E."/>
        </authorList>
    </citation>
    <scope>NUCLEOTIDE SEQUENCE [LARGE SCALE GENOMIC DNA]</scope>
    <source>
        <strain evidence="3">ATCC 56765 / BCRC 32924 / NRRL 11460 / Rut C-30</strain>
    </source>
</reference>
<dbReference type="AlphaFoldDB" id="A0A024S0P4"/>
<evidence type="ECO:0000256" key="1">
    <source>
        <dbReference type="SAM" id="MobiDB-lite"/>
    </source>
</evidence>
<proteinExistence type="predicted"/>
<evidence type="ECO:0000313" key="3">
    <source>
        <dbReference type="Proteomes" id="UP000024376"/>
    </source>
</evidence>
<evidence type="ECO:0000313" key="2">
    <source>
        <dbReference type="EMBL" id="ETR98888.1"/>
    </source>
</evidence>
<gene>
    <name evidence="2" type="ORF">M419DRAFT_124551</name>
</gene>
<protein>
    <submittedName>
        <fullName evidence="2">Uncharacterized protein</fullName>
    </submittedName>
</protein>
<organism evidence="2 3">
    <name type="scientific">Hypocrea jecorina (strain ATCC 56765 / BCRC 32924 / NRRL 11460 / Rut C-30)</name>
    <name type="common">Trichoderma reesei</name>
    <dbReference type="NCBI Taxonomy" id="1344414"/>
    <lineage>
        <taxon>Eukaryota</taxon>
        <taxon>Fungi</taxon>
        <taxon>Dikarya</taxon>
        <taxon>Ascomycota</taxon>
        <taxon>Pezizomycotina</taxon>
        <taxon>Sordariomycetes</taxon>
        <taxon>Hypocreomycetidae</taxon>
        <taxon>Hypocreales</taxon>
        <taxon>Hypocreaceae</taxon>
        <taxon>Trichoderma</taxon>
    </lineage>
</organism>
<dbReference type="EMBL" id="KI911159">
    <property type="protein sequence ID" value="ETR98888.1"/>
    <property type="molecule type" value="Genomic_DNA"/>
</dbReference>
<name>A0A024S0P4_HYPJR</name>
<dbReference type="KEGG" id="trr:M419DRAFT_124551"/>
<accession>A0A024S0P4</accession>
<sequence>MAMASSRQSSHTDARQSPTTARHQAFPQSTQNLGPRILSSLSPSRTPQILEYLVRWMGRKLEMPRLKDLAVRRERGRNLYVIETPPWGRGGG</sequence>
<feature type="region of interest" description="Disordered" evidence="1">
    <location>
        <begin position="1"/>
        <end position="42"/>
    </location>
</feature>
<dbReference type="Proteomes" id="UP000024376">
    <property type="component" value="Unassembled WGS sequence"/>
</dbReference>